<feature type="transmembrane region" description="Helical" evidence="1">
    <location>
        <begin position="6"/>
        <end position="23"/>
    </location>
</feature>
<sequence>MAESIYFWSGLLTGTLWAVLLWLQLPGQTPCPEHLNRRTGLICLALSGLLTLTLWSPVFGVAGAFFCLGGWSMTLLCLMPVIWAFISLRRSQPS</sequence>
<evidence type="ECO:0000313" key="2">
    <source>
        <dbReference type="EMBL" id="MBA5726416.1"/>
    </source>
</evidence>
<keyword evidence="3" id="KW-1185">Reference proteome</keyword>
<dbReference type="RefSeq" id="WP_182040050.1">
    <property type="nucleotide sequence ID" value="NZ_PDLY01000001.1"/>
</dbReference>
<reference evidence="2 3" key="1">
    <citation type="submission" date="2017-10" db="EMBL/GenBank/DDBJ databases">
        <authorList>
            <person name="Jakob F."/>
        </authorList>
    </citation>
    <scope>NUCLEOTIDE SEQUENCE [LARGE SCALE GENOMIC DNA]</scope>
    <source>
        <strain evidence="2 3">TMW 2.1889</strain>
    </source>
</reference>
<dbReference type="EMBL" id="PDLY01000001">
    <property type="protein sequence ID" value="MBA5726416.1"/>
    <property type="molecule type" value="Genomic_DNA"/>
</dbReference>
<evidence type="ECO:0008006" key="4">
    <source>
        <dbReference type="Google" id="ProtNLM"/>
    </source>
</evidence>
<comment type="caution">
    <text evidence="2">The sequence shown here is derived from an EMBL/GenBank/DDBJ whole genome shotgun (WGS) entry which is preliminary data.</text>
</comment>
<accession>A0ABR5ZQ15</accession>
<protein>
    <recommendedName>
        <fullName evidence="4">DUF3325 domain-containing protein</fullName>
    </recommendedName>
</protein>
<name>A0ABR5ZQ15_9PROT</name>
<organism evidence="2 3">
    <name type="scientific">Bombella mellum</name>
    <dbReference type="NCBI Taxonomy" id="2039288"/>
    <lineage>
        <taxon>Bacteria</taxon>
        <taxon>Pseudomonadati</taxon>
        <taxon>Pseudomonadota</taxon>
        <taxon>Alphaproteobacteria</taxon>
        <taxon>Acetobacterales</taxon>
        <taxon>Acetobacteraceae</taxon>
        <taxon>Bombella</taxon>
    </lineage>
</organism>
<evidence type="ECO:0000256" key="1">
    <source>
        <dbReference type="SAM" id="Phobius"/>
    </source>
</evidence>
<keyword evidence="1" id="KW-1133">Transmembrane helix</keyword>
<keyword evidence="1" id="KW-0472">Membrane</keyword>
<proteinExistence type="predicted"/>
<feature type="transmembrane region" description="Helical" evidence="1">
    <location>
        <begin position="61"/>
        <end position="86"/>
    </location>
</feature>
<dbReference type="Proteomes" id="UP000765338">
    <property type="component" value="Unassembled WGS sequence"/>
</dbReference>
<gene>
    <name evidence="2" type="ORF">CPA56_00195</name>
</gene>
<keyword evidence="1" id="KW-0812">Transmembrane</keyword>
<feature type="transmembrane region" description="Helical" evidence="1">
    <location>
        <begin position="35"/>
        <end position="55"/>
    </location>
</feature>
<evidence type="ECO:0000313" key="3">
    <source>
        <dbReference type="Proteomes" id="UP000765338"/>
    </source>
</evidence>